<dbReference type="InterPro" id="IPR037069">
    <property type="entry name" value="AcylCoA_DH/ox_N_sf"/>
</dbReference>
<sequence>MFEWSETDILIRDAVRSFIEKEVRPHLDELESGEMLPYPVIRKLFSQFGIDAMGAEAVDKLLAKQRKAADAPADTATADSGKRGKGGGGGPFGGQESLMAVLVSELSGVCMGLVSAMGVSLGLGATTLMSRGTLAQQERWLKDIVTMKKVAAWAITEPDSGSDAFGGMKTYVKRDGEDYILNGQKTFITNGPYADVVIVYAKLDPGQKHAGASSGGHAGASSGGHAGASSGGHAGESSGGHAGEGSGGQAGEGGGNSKRDRKVLTFVLDKGMEGFTQGKPFRKMGLHASPTGELFFDNVRLGRDRLLGETEEHKGGDGRESARSSFTAERIGVGFMALGIVNECHRLCVDYAKNRKLWGQEIGRFQLVQLKLAKMEVARINVQNMVFNAIERARAGKPPTLAEASAIKLYCSEAATEVAMEAVQLFGGNGYMTEYRVEQLARDAKSLMIYAGSNEIQVTHIAKGLLG</sequence>
<dbReference type="Proteomes" id="UP000540412">
    <property type="component" value="Unassembled WGS sequence"/>
</dbReference>
<gene>
    <name evidence="10" type="ORF">BJY24_003619</name>
</gene>
<organism evidence="10 11">
    <name type="scientific">Nocardia transvalensis</name>
    <dbReference type="NCBI Taxonomy" id="37333"/>
    <lineage>
        <taxon>Bacteria</taxon>
        <taxon>Bacillati</taxon>
        <taxon>Actinomycetota</taxon>
        <taxon>Actinomycetes</taxon>
        <taxon>Mycobacteriales</taxon>
        <taxon>Nocardiaceae</taxon>
        <taxon>Nocardia</taxon>
    </lineage>
</organism>
<feature type="domain" description="Acyl-CoA oxidase/dehydrogenase middle" evidence="8">
    <location>
        <begin position="152"/>
        <end position="212"/>
    </location>
</feature>
<dbReference type="EMBL" id="JACHIT010000001">
    <property type="protein sequence ID" value="MBB5914752.1"/>
    <property type="molecule type" value="Genomic_DNA"/>
</dbReference>
<dbReference type="PANTHER" id="PTHR43884">
    <property type="entry name" value="ACYL-COA DEHYDROGENASE"/>
    <property type="match status" value="1"/>
</dbReference>
<dbReference type="InterPro" id="IPR009100">
    <property type="entry name" value="AcylCoA_DH/oxidase_NM_dom_sf"/>
</dbReference>
<dbReference type="InterPro" id="IPR013786">
    <property type="entry name" value="AcylCoA_DH/ox_N"/>
</dbReference>
<proteinExistence type="inferred from homology"/>
<evidence type="ECO:0000259" key="7">
    <source>
        <dbReference type="Pfam" id="PF00441"/>
    </source>
</evidence>
<evidence type="ECO:0000256" key="2">
    <source>
        <dbReference type="ARBA" id="ARBA00009347"/>
    </source>
</evidence>
<dbReference type="SUPFAM" id="SSF47203">
    <property type="entry name" value="Acyl-CoA dehydrogenase C-terminal domain-like"/>
    <property type="match status" value="1"/>
</dbReference>
<evidence type="ECO:0000259" key="8">
    <source>
        <dbReference type="Pfam" id="PF02770"/>
    </source>
</evidence>
<comment type="caution">
    <text evidence="10">The sequence shown here is derived from an EMBL/GenBank/DDBJ whole genome shotgun (WGS) entry which is preliminary data.</text>
</comment>
<dbReference type="PROSITE" id="PS00072">
    <property type="entry name" value="ACYL_COA_DH_1"/>
    <property type="match status" value="1"/>
</dbReference>
<dbReference type="InterPro" id="IPR006089">
    <property type="entry name" value="Acyl-CoA_DH_CS"/>
</dbReference>
<evidence type="ECO:0000256" key="6">
    <source>
        <dbReference type="SAM" id="MobiDB-lite"/>
    </source>
</evidence>
<evidence type="ECO:0000256" key="4">
    <source>
        <dbReference type="ARBA" id="ARBA00022827"/>
    </source>
</evidence>
<keyword evidence="4 5" id="KW-0274">FAD</keyword>
<evidence type="ECO:0000256" key="1">
    <source>
        <dbReference type="ARBA" id="ARBA00001974"/>
    </source>
</evidence>
<evidence type="ECO:0000313" key="10">
    <source>
        <dbReference type="EMBL" id="MBB5914752.1"/>
    </source>
</evidence>
<feature type="region of interest" description="Disordered" evidence="6">
    <location>
        <begin position="209"/>
        <end position="259"/>
    </location>
</feature>
<keyword evidence="11" id="KW-1185">Reference proteome</keyword>
<dbReference type="GO" id="GO:0050660">
    <property type="term" value="F:flavin adenine dinucleotide binding"/>
    <property type="evidence" value="ECO:0007669"/>
    <property type="project" value="InterPro"/>
</dbReference>
<dbReference type="Pfam" id="PF02771">
    <property type="entry name" value="Acyl-CoA_dh_N"/>
    <property type="match status" value="1"/>
</dbReference>
<dbReference type="AlphaFoldDB" id="A0A7W9PEP9"/>
<dbReference type="Pfam" id="PF02770">
    <property type="entry name" value="Acyl-CoA_dh_M"/>
    <property type="match status" value="1"/>
</dbReference>
<keyword evidence="5" id="KW-0560">Oxidoreductase</keyword>
<dbReference type="SUPFAM" id="SSF56645">
    <property type="entry name" value="Acyl-CoA dehydrogenase NM domain-like"/>
    <property type="match status" value="2"/>
</dbReference>
<dbReference type="RefSeq" id="WP_040746171.1">
    <property type="nucleotide sequence ID" value="NZ_JACHIT010000001.1"/>
</dbReference>
<protein>
    <recommendedName>
        <fullName evidence="12">Acyl-CoA dehydrogenase</fullName>
    </recommendedName>
</protein>
<dbReference type="InterPro" id="IPR036250">
    <property type="entry name" value="AcylCo_DH-like_C"/>
</dbReference>
<dbReference type="PANTHER" id="PTHR43884:SF12">
    <property type="entry name" value="ISOVALERYL-COA DEHYDROGENASE, MITOCHONDRIAL-RELATED"/>
    <property type="match status" value="1"/>
</dbReference>
<evidence type="ECO:0000256" key="5">
    <source>
        <dbReference type="RuleBase" id="RU362125"/>
    </source>
</evidence>
<comment type="similarity">
    <text evidence="2 5">Belongs to the acyl-CoA dehydrogenase family.</text>
</comment>
<name>A0A7W9PEP9_9NOCA</name>
<evidence type="ECO:0000313" key="11">
    <source>
        <dbReference type="Proteomes" id="UP000540412"/>
    </source>
</evidence>
<dbReference type="Gene3D" id="1.10.540.10">
    <property type="entry name" value="Acyl-CoA dehydrogenase/oxidase, N-terminal domain"/>
    <property type="match status" value="1"/>
</dbReference>
<reference evidence="10 11" key="1">
    <citation type="submission" date="2020-08" db="EMBL/GenBank/DDBJ databases">
        <title>Sequencing the genomes of 1000 actinobacteria strains.</title>
        <authorList>
            <person name="Klenk H.-P."/>
        </authorList>
    </citation>
    <scope>NUCLEOTIDE SEQUENCE [LARGE SCALE GENOMIC DNA]</scope>
    <source>
        <strain evidence="10 11">DSM 43582</strain>
    </source>
</reference>
<evidence type="ECO:0000259" key="9">
    <source>
        <dbReference type="Pfam" id="PF02771"/>
    </source>
</evidence>
<evidence type="ECO:0008006" key="12">
    <source>
        <dbReference type="Google" id="ProtNLM"/>
    </source>
</evidence>
<feature type="compositionally biased region" description="Gly residues" evidence="6">
    <location>
        <begin position="213"/>
        <end position="256"/>
    </location>
</feature>
<feature type="domain" description="Acyl-CoA dehydrogenase/oxidase C-terminal" evidence="7">
    <location>
        <begin position="316"/>
        <end position="466"/>
    </location>
</feature>
<keyword evidence="3 5" id="KW-0285">Flavoprotein</keyword>
<dbReference type="InterPro" id="IPR046373">
    <property type="entry name" value="Acyl-CoA_Oxase/DH_mid-dom_sf"/>
</dbReference>
<dbReference type="Pfam" id="PF00441">
    <property type="entry name" value="Acyl-CoA_dh_1"/>
    <property type="match status" value="1"/>
</dbReference>
<dbReference type="Gene3D" id="1.20.140.10">
    <property type="entry name" value="Butyryl-CoA Dehydrogenase, subunit A, domain 3"/>
    <property type="match status" value="1"/>
</dbReference>
<evidence type="ECO:0000256" key="3">
    <source>
        <dbReference type="ARBA" id="ARBA00022630"/>
    </source>
</evidence>
<dbReference type="Gene3D" id="2.40.110.10">
    <property type="entry name" value="Butyryl-CoA Dehydrogenase, subunit A, domain 2"/>
    <property type="match status" value="2"/>
</dbReference>
<dbReference type="GO" id="GO:0003995">
    <property type="term" value="F:acyl-CoA dehydrogenase activity"/>
    <property type="evidence" value="ECO:0007669"/>
    <property type="project" value="InterPro"/>
</dbReference>
<accession>A0A7W9PEP9</accession>
<feature type="domain" description="Acyl-CoA dehydrogenase/oxidase N-terminal" evidence="9">
    <location>
        <begin position="94"/>
        <end position="147"/>
    </location>
</feature>
<dbReference type="InterPro" id="IPR009075">
    <property type="entry name" value="AcylCo_DH/oxidase_C"/>
</dbReference>
<comment type="cofactor">
    <cofactor evidence="1 5">
        <name>FAD</name>
        <dbReference type="ChEBI" id="CHEBI:57692"/>
    </cofactor>
</comment>
<dbReference type="InterPro" id="IPR006091">
    <property type="entry name" value="Acyl-CoA_Oxase/DH_mid-dom"/>
</dbReference>